<dbReference type="AlphaFoldDB" id="A0A3N0XL87"/>
<sequence>MRLRLISRVPLTEPHPSALCAEMCRRDAPLLSGSHGPVNPTLSASGCGERQLEAYESDTRDDRRQYSSGTRLKVSETLSASGCGERQLEAYESDTRDDRRQYSSGTRLKVSEVLSVFLLSRLSEHFVINCRGILLCLT</sequence>
<proteinExistence type="predicted"/>
<evidence type="ECO:0000313" key="2">
    <source>
        <dbReference type="Proteomes" id="UP000281406"/>
    </source>
</evidence>
<gene>
    <name evidence="1" type="ORF">DPX16_3297</name>
</gene>
<organism evidence="1 2">
    <name type="scientific">Anabarilius grahami</name>
    <name type="common">Kanglang fish</name>
    <name type="synonym">Barilius grahami</name>
    <dbReference type="NCBI Taxonomy" id="495550"/>
    <lineage>
        <taxon>Eukaryota</taxon>
        <taxon>Metazoa</taxon>
        <taxon>Chordata</taxon>
        <taxon>Craniata</taxon>
        <taxon>Vertebrata</taxon>
        <taxon>Euteleostomi</taxon>
        <taxon>Actinopterygii</taxon>
        <taxon>Neopterygii</taxon>
        <taxon>Teleostei</taxon>
        <taxon>Ostariophysi</taxon>
        <taxon>Cypriniformes</taxon>
        <taxon>Xenocyprididae</taxon>
        <taxon>Xenocypridinae</taxon>
        <taxon>Xenocypridinae incertae sedis</taxon>
        <taxon>Anabarilius</taxon>
    </lineage>
</organism>
<reference evidence="1 2" key="1">
    <citation type="submission" date="2018-10" db="EMBL/GenBank/DDBJ databases">
        <title>Genome assembly for a Yunnan-Guizhou Plateau 3E fish, Anabarilius grahami (Regan), and its evolutionary and genetic applications.</title>
        <authorList>
            <person name="Jiang W."/>
        </authorList>
    </citation>
    <scope>NUCLEOTIDE SEQUENCE [LARGE SCALE GENOMIC DNA]</scope>
    <source>
        <strain evidence="1">AG-KIZ</strain>
        <tissue evidence="1">Muscle</tissue>
    </source>
</reference>
<name>A0A3N0XL87_ANAGA</name>
<evidence type="ECO:0000313" key="1">
    <source>
        <dbReference type="EMBL" id="ROI64750.1"/>
    </source>
</evidence>
<protein>
    <submittedName>
        <fullName evidence="1">Uncharacterized protein</fullName>
    </submittedName>
</protein>
<dbReference type="EMBL" id="RJVU01069905">
    <property type="protein sequence ID" value="ROI64750.1"/>
    <property type="molecule type" value="Genomic_DNA"/>
</dbReference>
<keyword evidence="2" id="KW-1185">Reference proteome</keyword>
<dbReference type="Proteomes" id="UP000281406">
    <property type="component" value="Unassembled WGS sequence"/>
</dbReference>
<accession>A0A3N0XL87</accession>
<comment type="caution">
    <text evidence="1">The sequence shown here is derived from an EMBL/GenBank/DDBJ whole genome shotgun (WGS) entry which is preliminary data.</text>
</comment>